<feature type="compositionally biased region" description="Basic and acidic residues" evidence="5">
    <location>
        <begin position="986"/>
        <end position="996"/>
    </location>
</feature>
<dbReference type="CDD" id="cd23059">
    <property type="entry name" value="PDZ3_Par3-like"/>
    <property type="match status" value="1"/>
</dbReference>
<feature type="compositionally biased region" description="Polar residues" evidence="5">
    <location>
        <begin position="1194"/>
        <end position="1211"/>
    </location>
</feature>
<feature type="region of interest" description="Disordered" evidence="5">
    <location>
        <begin position="854"/>
        <end position="880"/>
    </location>
</feature>
<dbReference type="PANTHER" id="PTHR16484:SF17">
    <property type="entry name" value="BAZOOKA, ISOFORM B"/>
    <property type="match status" value="1"/>
</dbReference>
<dbReference type="InterPro" id="IPR052213">
    <property type="entry name" value="PAR3"/>
</dbReference>
<feature type="region of interest" description="Disordered" evidence="5">
    <location>
        <begin position="88"/>
        <end position="126"/>
    </location>
</feature>
<feature type="region of interest" description="Disordered" evidence="5">
    <location>
        <begin position="598"/>
        <end position="621"/>
    </location>
</feature>
<dbReference type="GO" id="GO:0000226">
    <property type="term" value="P:microtubule cytoskeleton organization"/>
    <property type="evidence" value="ECO:0007669"/>
    <property type="project" value="TreeGrafter"/>
</dbReference>
<feature type="compositionally biased region" description="Basic and acidic residues" evidence="5">
    <location>
        <begin position="598"/>
        <end position="615"/>
    </location>
</feature>
<feature type="region of interest" description="Disordered" evidence="5">
    <location>
        <begin position="1433"/>
        <end position="1477"/>
    </location>
</feature>
<dbReference type="PANTHER" id="PTHR16484">
    <property type="entry name" value="PARTITIONING DEFECTIVE 3 RELATED"/>
    <property type="match status" value="1"/>
</dbReference>
<feature type="compositionally biased region" description="Polar residues" evidence="5">
    <location>
        <begin position="1092"/>
        <end position="1109"/>
    </location>
</feature>
<evidence type="ECO:0000256" key="3">
    <source>
        <dbReference type="ARBA" id="ARBA00022737"/>
    </source>
</evidence>
<feature type="region of interest" description="Disordered" evidence="5">
    <location>
        <begin position="1092"/>
        <end position="1122"/>
    </location>
</feature>
<feature type="compositionally biased region" description="Basic and acidic residues" evidence="5">
    <location>
        <begin position="1236"/>
        <end position="1279"/>
    </location>
</feature>
<feature type="region of interest" description="Disordered" evidence="5">
    <location>
        <begin position="374"/>
        <end position="446"/>
    </location>
</feature>
<organism evidence="7 8">
    <name type="scientific">Octopus vulgaris</name>
    <name type="common">Common octopus</name>
    <dbReference type="NCBI Taxonomy" id="6645"/>
    <lineage>
        <taxon>Eukaryota</taxon>
        <taxon>Metazoa</taxon>
        <taxon>Spiralia</taxon>
        <taxon>Lophotrochozoa</taxon>
        <taxon>Mollusca</taxon>
        <taxon>Cephalopoda</taxon>
        <taxon>Coleoidea</taxon>
        <taxon>Octopodiformes</taxon>
        <taxon>Octopoda</taxon>
        <taxon>Incirrata</taxon>
        <taxon>Octopodidae</taxon>
        <taxon>Octopus</taxon>
    </lineage>
</organism>
<feature type="compositionally biased region" description="Low complexity" evidence="5">
    <location>
        <begin position="468"/>
        <end position="477"/>
    </location>
</feature>
<dbReference type="GO" id="GO:0035091">
    <property type="term" value="F:phosphatidylinositol binding"/>
    <property type="evidence" value="ECO:0007669"/>
    <property type="project" value="TreeGrafter"/>
</dbReference>
<evidence type="ECO:0000313" key="7">
    <source>
        <dbReference type="EMBL" id="CAI9728281.1"/>
    </source>
</evidence>
<feature type="region of interest" description="Disordered" evidence="5">
    <location>
        <begin position="156"/>
        <end position="205"/>
    </location>
</feature>
<sequence length="1545" mass="173834">MKVTVCFDNVKVIVPCGDGYLPVKELIEKAVIRYKKATGKSNDSWVTVHSLKTLTDEGILDPDDYLNDVVDDREQLIAIYDETQRNHVFNNGDGASASSVGTSSPDIFQNNNGTTNSSNGDFKASSQTDNGVVVTLEDVLSGPTLHVRRGSEPALANLGEVEASSDFATKPDPASKHKRWSTFGNEREFQTSTPKEENGDSQTNQEKCLQPRWNSTGHNKNKHFASHFSREYSRQSLGARPSMLKWFEAQERYEEKLKDAQTGSEDAAAAITEKYKNNNVAEKELEIIVTLKNDGEPLGIHVLPDYDEDEKETGLLVQSIEPGSKIGCDGRLKPDDRIVEINGVNLMGISFDNAQNIFRDAMRTDEIQLKVLKSIPPPLPKKPPPLLPKPTVRNQKPLPKSKPQKFPSPEDFDEQTETAINENSQQTDEKLSENQYSIPPSLDTSQCAFDKENDIYFKSTSSGEEESNPSSPNKKVPPAVPARHPTTALSTKDKSAFSASTNTRKIGKKLLIQLKKGSNGLGFSITTRDNQTGGDIPIYIKSILPQGAAIEDGRLKTGDRLLEVDGVEMTGKSQIEAVTILRNTKMGHDVELLVSRQEFDKPPAKPPRENVDKTSSHSASPVVMVDNKETSPNPSNQNHELIVLDIQLNETSSAGLGVSVKGNTNPSESGTNRDLGIFIKAIISGGAASKDGRLKVNDQLLEINGYSLLGLTNQDAMETLRETMRSIDPVNGKISLVIARLVRDVVSPLSSNSSVDVSANKQKDSFSDELESIEHGNLDHNAISQQNNHTKNSVQPRKFEGVKNSNVDVNSFDSTNMEINKPLPQVERLRSEYTHEGINNDSYNRAVHSSSYFDHHGISPTSESKNNNSNSESKHSVAKTYSDQGLLSVTVNPPEQEAILIEDELFDHDDRYPPVFVGDPSLSYHSKHHHHKDFDDQQEQNSPTRIPHQNISRLPQPHRKSSDNQPPPYPTSHPSEVYHSNQYRNPSDRPDNWHPHITDKFDGVEFDSLSPDLNPNFAFQREAFGRQSMSEKRRGHLDARQTEFYQIAKSNRKVPDEILCRRVASFHYPTGGKQGVLVRAGSMESLIGNKSNLSNTLHDNMSPRMSQPNMGLRKRSSSMESLPTPDNVFENAAPPFWAAERINRAHMCNESFRAAVDRSYEVPHLSQNMETLEEENSDSGSVVGQNYAPHPIYTSISNTDAPNIKENSQPKVSKKKERDNRKSGGFFKGIFKFNKSNKEDKGSKDHSNENASKQKNEKPPSEILEMDKNWKNPRGDQNKFPEYQRSPQSQVKSQPHKPRAVYPKEHHVMDIYPYNGMGNNRTDKIQQLREDHQRKHQERQGRYPHEDREDLYEKRLQDLERRKLSNYSSNPNQLPYQEVEYAIVNKNRPPGVRTVQHERVPVHPSHPPYNYIPESNNDEHFYETNYSEIVPKFPPPYPRTVQESWQDEDRDVSHSWQPSKHKDDIHGPSSSNYTDNIQGSQKHWIHNRSGVQSAPPTWQHKIPVGTPVPMEDHYNYCMDYVDSFQDQMYSSVPSGKRTPTQIANV</sequence>
<feature type="compositionally biased region" description="Low complexity" evidence="5">
    <location>
        <begin position="862"/>
        <end position="871"/>
    </location>
</feature>
<feature type="region of interest" description="Disordered" evidence="5">
    <location>
        <begin position="1329"/>
        <end position="1350"/>
    </location>
</feature>
<feature type="region of interest" description="Disordered" evidence="5">
    <location>
        <begin position="911"/>
        <end position="996"/>
    </location>
</feature>
<comment type="similarity">
    <text evidence="1">Belongs to the PAR3 family.</text>
</comment>
<dbReference type="EMBL" id="OX597822">
    <property type="protein sequence ID" value="CAI9728281.1"/>
    <property type="molecule type" value="Genomic_DNA"/>
</dbReference>
<accession>A0AA36B5H2</accession>
<feature type="compositionally biased region" description="Polar residues" evidence="5">
    <location>
        <begin position="433"/>
        <end position="446"/>
    </location>
</feature>
<dbReference type="Pfam" id="PF12053">
    <property type="entry name" value="Par3_HAL_N_term"/>
    <property type="match status" value="1"/>
</dbReference>
<dbReference type="InterPro" id="IPR021922">
    <property type="entry name" value="Par3/HAL_N"/>
</dbReference>
<evidence type="ECO:0000256" key="5">
    <source>
        <dbReference type="SAM" id="MobiDB-lite"/>
    </source>
</evidence>
<keyword evidence="3" id="KW-0677">Repeat</keyword>
<dbReference type="GO" id="GO:0016324">
    <property type="term" value="C:apical plasma membrane"/>
    <property type="evidence" value="ECO:0007669"/>
    <property type="project" value="TreeGrafter"/>
</dbReference>
<dbReference type="GO" id="GO:0007155">
    <property type="term" value="P:cell adhesion"/>
    <property type="evidence" value="ECO:0007669"/>
    <property type="project" value="TreeGrafter"/>
</dbReference>
<dbReference type="Gene3D" id="2.30.42.10">
    <property type="match status" value="3"/>
</dbReference>
<feature type="compositionally biased region" description="Low complexity" evidence="5">
    <location>
        <begin position="110"/>
        <end position="120"/>
    </location>
</feature>
<dbReference type="CDD" id="cd06691">
    <property type="entry name" value="PDZ1_Par3-like"/>
    <property type="match status" value="1"/>
</dbReference>
<keyword evidence="4" id="KW-0131">Cell cycle</keyword>
<feature type="compositionally biased region" description="Polar residues" evidence="5">
    <location>
        <begin position="972"/>
        <end position="985"/>
    </location>
</feature>
<feature type="region of interest" description="Disordered" evidence="5">
    <location>
        <begin position="1171"/>
        <end position="1305"/>
    </location>
</feature>
<protein>
    <submittedName>
        <fullName evidence="7">Partitioning defective 3 homolog isoform X1</fullName>
    </submittedName>
</protein>
<name>A0AA36B5H2_OCTVU</name>
<feature type="domain" description="PDZ" evidence="6">
    <location>
        <begin position="286"/>
        <end position="373"/>
    </location>
</feature>
<feature type="compositionally biased region" description="Polar residues" evidence="5">
    <location>
        <begin position="939"/>
        <end position="953"/>
    </location>
</feature>
<dbReference type="GO" id="GO:0030010">
    <property type="term" value="P:establishment of cell polarity"/>
    <property type="evidence" value="ECO:0007669"/>
    <property type="project" value="TreeGrafter"/>
</dbReference>
<dbReference type="GO" id="GO:0043296">
    <property type="term" value="C:apical junction complex"/>
    <property type="evidence" value="ECO:0007669"/>
    <property type="project" value="TreeGrafter"/>
</dbReference>
<dbReference type="InterPro" id="IPR036034">
    <property type="entry name" value="PDZ_sf"/>
</dbReference>
<keyword evidence="2" id="KW-0132">Cell division</keyword>
<feature type="compositionally biased region" description="Low complexity" evidence="5">
    <location>
        <begin position="1223"/>
        <end position="1234"/>
    </location>
</feature>
<evidence type="ECO:0000256" key="4">
    <source>
        <dbReference type="ARBA" id="ARBA00023306"/>
    </source>
</evidence>
<feature type="compositionally biased region" description="Polar residues" evidence="5">
    <location>
        <begin position="1468"/>
        <end position="1477"/>
    </location>
</feature>
<dbReference type="GO" id="GO:0005938">
    <property type="term" value="C:cell cortex"/>
    <property type="evidence" value="ECO:0007669"/>
    <property type="project" value="TreeGrafter"/>
</dbReference>
<dbReference type="GO" id="GO:0051301">
    <property type="term" value="P:cell division"/>
    <property type="evidence" value="ECO:0007669"/>
    <property type="project" value="UniProtKB-KW"/>
</dbReference>
<dbReference type="Gene3D" id="3.10.20.90">
    <property type="entry name" value="Phosphatidylinositol 3-kinase Catalytic Subunit, Chain A, domain 1"/>
    <property type="match status" value="1"/>
</dbReference>
<evidence type="ECO:0000259" key="6">
    <source>
        <dbReference type="PROSITE" id="PS50106"/>
    </source>
</evidence>
<evidence type="ECO:0000256" key="2">
    <source>
        <dbReference type="ARBA" id="ARBA00022618"/>
    </source>
</evidence>
<feature type="compositionally biased region" description="Polar residues" evidence="5">
    <location>
        <begin position="96"/>
        <end position="109"/>
    </location>
</feature>
<feature type="domain" description="PDZ" evidence="6">
    <location>
        <begin position="511"/>
        <end position="584"/>
    </location>
</feature>
<keyword evidence="8" id="KW-1185">Reference proteome</keyword>
<dbReference type="Pfam" id="PF00595">
    <property type="entry name" value="PDZ"/>
    <property type="match status" value="3"/>
</dbReference>
<gene>
    <name evidence="7" type="ORF">OCTVUL_1B025570</name>
</gene>
<feature type="compositionally biased region" description="Basic and acidic residues" evidence="5">
    <location>
        <begin position="185"/>
        <end position="198"/>
    </location>
</feature>
<feature type="compositionally biased region" description="Polar residues" evidence="5">
    <location>
        <begin position="417"/>
        <end position="426"/>
    </location>
</feature>
<dbReference type="SUPFAM" id="SSF50156">
    <property type="entry name" value="PDZ domain-like"/>
    <property type="match status" value="3"/>
</dbReference>
<dbReference type="SMART" id="SM00228">
    <property type="entry name" value="PDZ"/>
    <property type="match status" value="3"/>
</dbReference>
<dbReference type="Proteomes" id="UP001162480">
    <property type="component" value="Chromosome 9"/>
</dbReference>
<dbReference type="InterPro" id="IPR001478">
    <property type="entry name" value="PDZ"/>
</dbReference>
<dbReference type="CDD" id="cd23058">
    <property type="entry name" value="PDZ2_Par3-like"/>
    <property type="match status" value="1"/>
</dbReference>
<dbReference type="GO" id="GO:0051660">
    <property type="term" value="P:establishment of centrosome localization"/>
    <property type="evidence" value="ECO:0007669"/>
    <property type="project" value="TreeGrafter"/>
</dbReference>
<feature type="region of interest" description="Disordered" evidence="5">
    <location>
        <begin position="459"/>
        <end position="500"/>
    </location>
</feature>
<dbReference type="GO" id="GO:0045197">
    <property type="term" value="P:establishment or maintenance of epithelial cell apical/basal polarity"/>
    <property type="evidence" value="ECO:0007669"/>
    <property type="project" value="TreeGrafter"/>
</dbReference>
<evidence type="ECO:0000313" key="8">
    <source>
        <dbReference type="Proteomes" id="UP001162480"/>
    </source>
</evidence>
<dbReference type="PROSITE" id="PS50106">
    <property type="entry name" value="PDZ"/>
    <property type="match status" value="3"/>
</dbReference>
<reference evidence="7" key="1">
    <citation type="submission" date="2023-08" db="EMBL/GenBank/DDBJ databases">
        <authorList>
            <person name="Alioto T."/>
            <person name="Alioto T."/>
            <person name="Gomez Garrido J."/>
        </authorList>
    </citation>
    <scope>NUCLEOTIDE SEQUENCE</scope>
</reference>
<proteinExistence type="inferred from homology"/>
<dbReference type="FunFam" id="2.30.42.10:FF:000011">
    <property type="entry name" value="partitioning defective 3 homolog isoform X1"/>
    <property type="match status" value="1"/>
</dbReference>
<feature type="compositionally biased region" description="Pro residues" evidence="5">
    <location>
        <begin position="375"/>
        <end position="388"/>
    </location>
</feature>
<dbReference type="GO" id="GO:0008104">
    <property type="term" value="P:intracellular protein localization"/>
    <property type="evidence" value="ECO:0007669"/>
    <property type="project" value="TreeGrafter"/>
</dbReference>
<dbReference type="GO" id="GO:0005912">
    <property type="term" value="C:adherens junction"/>
    <property type="evidence" value="ECO:0007669"/>
    <property type="project" value="TreeGrafter"/>
</dbReference>
<feature type="domain" description="PDZ" evidence="6">
    <location>
        <begin position="645"/>
        <end position="727"/>
    </location>
</feature>
<evidence type="ECO:0000256" key="1">
    <source>
        <dbReference type="ARBA" id="ARBA00005358"/>
    </source>
</evidence>